<evidence type="ECO:0000256" key="2">
    <source>
        <dbReference type="ARBA" id="ARBA00022517"/>
    </source>
</evidence>
<feature type="compositionally biased region" description="Basic and acidic residues" evidence="7">
    <location>
        <begin position="596"/>
        <end position="642"/>
    </location>
</feature>
<dbReference type="EMBL" id="BAAFRS010000050">
    <property type="protein sequence ID" value="GAB1220286.1"/>
    <property type="molecule type" value="Genomic_DNA"/>
</dbReference>
<gene>
    <name evidence="9" type="ORF">ENUP19_0050G0067</name>
    <name evidence="10" type="ORF">ENUP19_0256G0010</name>
</gene>
<evidence type="ECO:0000256" key="1">
    <source>
        <dbReference type="ARBA" id="ARBA00004604"/>
    </source>
</evidence>
<dbReference type="InterPro" id="IPR024926">
    <property type="entry name" value="NOG1"/>
</dbReference>
<evidence type="ECO:0000313" key="10">
    <source>
        <dbReference type="EMBL" id="GAB1225567.1"/>
    </source>
</evidence>
<dbReference type="Pfam" id="PF08155">
    <property type="entry name" value="NOGCT"/>
    <property type="match status" value="1"/>
</dbReference>
<organism evidence="9 11">
    <name type="scientific">Entamoeba nuttalli</name>
    <dbReference type="NCBI Taxonomy" id="412467"/>
    <lineage>
        <taxon>Eukaryota</taxon>
        <taxon>Amoebozoa</taxon>
        <taxon>Evosea</taxon>
        <taxon>Archamoebae</taxon>
        <taxon>Mastigamoebida</taxon>
        <taxon>Entamoebidae</taxon>
        <taxon>Entamoeba</taxon>
    </lineage>
</organism>
<feature type="compositionally biased region" description="Basic and acidic residues" evidence="7">
    <location>
        <begin position="535"/>
        <end position="548"/>
    </location>
</feature>
<keyword evidence="5 6" id="KW-0539">Nucleus</keyword>
<dbReference type="PANTHER" id="PTHR45759">
    <property type="entry name" value="NUCLEOLAR GTP-BINDING PROTEIN 1"/>
    <property type="match status" value="1"/>
</dbReference>
<comment type="subcellular location">
    <subcellularLocation>
        <location evidence="1 6">Nucleus</location>
        <location evidence="1 6">Nucleolus</location>
    </subcellularLocation>
</comment>
<dbReference type="PIRSF" id="PIRSF038919">
    <property type="entry name" value="NOG1"/>
    <property type="match status" value="1"/>
</dbReference>
<keyword evidence="11" id="KW-1185">Reference proteome</keyword>
<comment type="similarity">
    <text evidence="6">Belongs to the TRAFAC class OBG-HflX-like GTPase superfamily. OBG GTPase family. NOG subfamily.</text>
</comment>
<name>A0ABQ0DBQ8_9EUKA</name>
<dbReference type="Pfam" id="PF06858">
    <property type="entry name" value="NOG1"/>
    <property type="match status" value="1"/>
</dbReference>
<dbReference type="Gene3D" id="3.40.50.300">
    <property type="entry name" value="P-loop containing nucleotide triphosphate hydrolases"/>
    <property type="match status" value="1"/>
</dbReference>
<evidence type="ECO:0000313" key="11">
    <source>
        <dbReference type="Proteomes" id="UP001628156"/>
    </source>
</evidence>
<comment type="function">
    <text evidence="6">Involved in the biogenesis of the 60S ribosomal subunit.</text>
</comment>
<dbReference type="InterPro" id="IPR010674">
    <property type="entry name" value="NOG1_Rossman_fold_dom"/>
</dbReference>
<keyword evidence="4" id="KW-0342">GTP-binding</keyword>
<evidence type="ECO:0000259" key="8">
    <source>
        <dbReference type="PROSITE" id="PS51710"/>
    </source>
</evidence>
<dbReference type="CDD" id="cd01897">
    <property type="entry name" value="NOG"/>
    <property type="match status" value="1"/>
</dbReference>
<keyword evidence="2 6" id="KW-0690">Ribosome biogenesis</keyword>
<dbReference type="PRINTS" id="PR00326">
    <property type="entry name" value="GTP1OBG"/>
</dbReference>
<evidence type="ECO:0000256" key="5">
    <source>
        <dbReference type="ARBA" id="ARBA00023242"/>
    </source>
</evidence>
<evidence type="ECO:0000256" key="3">
    <source>
        <dbReference type="ARBA" id="ARBA00022741"/>
    </source>
</evidence>
<evidence type="ECO:0000313" key="9">
    <source>
        <dbReference type="EMBL" id="GAB1220286.1"/>
    </source>
</evidence>
<feature type="region of interest" description="Disordered" evidence="7">
    <location>
        <begin position="535"/>
        <end position="657"/>
    </location>
</feature>
<dbReference type="InterPro" id="IPR006073">
    <property type="entry name" value="GTP-bd"/>
</dbReference>
<reference evidence="9 11" key="1">
    <citation type="journal article" date="2019" name="PLoS Negl. Trop. Dis.">
        <title>Whole genome sequencing of Entamoeba nuttalli reveals mammalian host-related molecular signatures and a novel octapeptide-repeat surface protein.</title>
        <authorList>
            <person name="Tanaka M."/>
            <person name="Makiuchi T."/>
            <person name="Komiyama T."/>
            <person name="Shiina T."/>
            <person name="Osaki K."/>
            <person name="Tachibana H."/>
        </authorList>
    </citation>
    <scope>NUCLEOTIDE SEQUENCE [LARGE SCALE GENOMIC DNA]</scope>
    <source>
        <strain evidence="9 11">P19-061405</strain>
    </source>
</reference>
<keyword evidence="3" id="KW-0547">Nucleotide-binding</keyword>
<dbReference type="EMBL" id="BAAFRS010000256">
    <property type="protein sequence ID" value="GAB1225567.1"/>
    <property type="molecule type" value="Genomic_DNA"/>
</dbReference>
<dbReference type="InterPro" id="IPR027417">
    <property type="entry name" value="P-loop_NTPase"/>
</dbReference>
<proteinExistence type="inferred from homology"/>
<dbReference type="Proteomes" id="UP001628156">
    <property type="component" value="Unassembled WGS sequence"/>
</dbReference>
<dbReference type="InterPro" id="IPR012973">
    <property type="entry name" value="NOG_C"/>
</dbReference>
<sequence length="657" mass="76013">MPLYTFKKITPVPTSNELQDVVLSGTNKHTPTVVHKQYAIHRIRAFYMRKVKYCSQSYHDKLALILDEFPLLDDLHPFYGDLLNVLYDRDHYKLALAQLSIAKKLIDSIGTEYCKYLKYADSLYRCKQLKRAALGRMTSVIKQQSASLAYLEQVRQHLGRLPSIDPVSKSLILAGFPNVGKSSLMNVITNANVDVQPYAFTTKSLFIGHTDFNYTQWQVIDTPGILDHPLEERNVIEMQSITALAHLPCCVLYLMDVSGSCGYTIQQQAQLFKTMRPLFSQKPVVLVLNKIDICPINQLEEEERKIIEEIKGMSTLCCECSCYKPELYGELKTKACGLLKETVAQDRFSGKKGELLLNKLRVTMPKKRDDIARPAVAAPVIKEMETDEIEPEMTQCQKELIKYQHDFEAYERGEIPWSEYMKEREKYILDNDEWRYDVIPEIVDGMNIADYVDPDIEKKLEELEKEEQEQLLTATMEFDDSMKLSEEDQKLYEEIVEAQGVLKAVSKAKKGNENNRIENMTRGRSRNELKEHLEDLGIDTETAHETSKLAKSKSRSRTKSVKRGRDIPFMEEEEETDDKRGRSNSRKRSRSNSLIRKGEEHSMPRQEMRDKAERLRRKAIDALHRQSRTGESDRKHDIERPKWLLAGKRTAGTHDWR</sequence>
<comment type="caution">
    <text evidence="9">The sequence shown here is derived from an EMBL/GenBank/DDBJ whole genome shotgun (WGS) entry which is preliminary data.</text>
</comment>
<evidence type="ECO:0000256" key="6">
    <source>
        <dbReference type="PIRNR" id="PIRNR038919"/>
    </source>
</evidence>
<dbReference type="InterPro" id="IPR041623">
    <property type="entry name" value="NOG1_N"/>
</dbReference>
<dbReference type="InterPro" id="IPR031167">
    <property type="entry name" value="G_OBG"/>
</dbReference>
<dbReference type="PROSITE" id="PS51710">
    <property type="entry name" value="G_OBG"/>
    <property type="match status" value="1"/>
</dbReference>
<reference evidence="9" key="2">
    <citation type="submission" date="2024-08" db="EMBL/GenBank/DDBJ databases">
        <title>Draft genome assembly of Entamoeba nuttalli using a combination of long-read and short-read sequencing data.</title>
        <authorList>
            <person name="Tanaka M."/>
            <person name="Tachibana H."/>
        </authorList>
    </citation>
    <scope>NUCLEOTIDE SEQUENCE</scope>
    <source>
        <strain evidence="9">P19-061405</strain>
    </source>
</reference>
<dbReference type="Pfam" id="PF17835">
    <property type="entry name" value="NOG1_N"/>
    <property type="match status" value="1"/>
</dbReference>
<dbReference type="Gene3D" id="1.20.120.1190">
    <property type="match status" value="1"/>
</dbReference>
<evidence type="ECO:0000256" key="4">
    <source>
        <dbReference type="ARBA" id="ARBA00023134"/>
    </source>
</evidence>
<evidence type="ECO:0000256" key="7">
    <source>
        <dbReference type="SAM" id="MobiDB-lite"/>
    </source>
</evidence>
<dbReference type="SUPFAM" id="SSF52540">
    <property type="entry name" value="P-loop containing nucleoside triphosphate hydrolases"/>
    <property type="match status" value="1"/>
</dbReference>
<protein>
    <recommendedName>
        <fullName evidence="6">Nucleolar GTP-binding protein 1</fullName>
    </recommendedName>
</protein>
<feature type="compositionally biased region" description="Basic residues" evidence="7">
    <location>
        <begin position="550"/>
        <end position="562"/>
    </location>
</feature>
<feature type="domain" description="OBG-type G" evidence="8">
    <location>
        <begin position="169"/>
        <end position="340"/>
    </location>
</feature>
<accession>A0ABQ0DBQ8</accession>